<keyword evidence="3" id="KW-0735">Signal-anchor</keyword>
<proteinExistence type="predicted"/>
<keyword evidence="7" id="KW-0732">Signal</keyword>
<dbReference type="InterPro" id="IPR036249">
    <property type="entry name" value="Thioredoxin-like_sf"/>
</dbReference>
<comment type="subcellular location">
    <subcellularLocation>
        <location evidence="1">Cell envelope</location>
    </subcellularLocation>
</comment>
<evidence type="ECO:0000256" key="7">
    <source>
        <dbReference type="SAM" id="SignalP"/>
    </source>
</evidence>
<keyword evidence="2" id="KW-0201">Cytochrome c-type biogenesis</keyword>
<dbReference type="InterPro" id="IPR017937">
    <property type="entry name" value="Thioredoxin_CS"/>
</dbReference>
<name>A0A917S4Y1_9ACTN</name>
<comment type="caution">
    <text evidence="9">The sequence shown here is derived from an EMBL/GenBank/DDBJ whole genome shotgun (WGS) entry which is preliminary data.</text>
</comment>
<dbReference type="CDD" id="cd02966">
    <property type="entry name" value="TlpA_like_family"/>
    <property type="match status" value="1"/>
</dbReference>
<dbReference type="Gene3D" id="3.40.30.10">
    <property type="entry name" value="Glutaredoxin"/>
    <property type="match status" value="1"/>
</dbReference>
<dbReference type="GO" id="GO:0016209">
    <property type="term" value="F:antioxidant activity"/>
    <property type="evidence" value="ECO:0007669"/>
    <property type="project" value="InterPro"/>
</dbReference>
<evidence type="ECO:0000313" key="10">
    <source>
        <dbReference type="Proteomes" id="UP000613840"/>
    </source>
</evidence>
<dbReference type="PROSITE" id="PS00194">
    <property type="entry name" value="THIOREDOXIN_1"/>
    <property type="match status" value="1"/>
</dbReference>
<feature type="region of interest" description="Disordered" evidence="6">
    <location>
        <begin position="31"/>
        <end position="59"/>
    </location>
</feature>
<dbReference type="RefSeq" id="WP_188894705.1">
    <property type="nucleotide sequence ID" value="NZ_BMMZ01000003.1"/>
</dbReference>
<dbReference type="InterPro" id="IPR050553">
    <property type="entry name" value="Thioredoxin_ResA/DsbE_sf"/>
</dbReference>
<dbReference type="GO" id="GO:0016491">
    <property type="term" value="F:oxidoreductase activity"/>
    <property type="evidence" value="ECO:0007669"/>
    <property type="project" value="InterPro"/>
</dbReference>
<keyword evidence="3" id="KW-0812">Transmembrane</keyword>
<dbReference type="SUPFAM" id="SSF52833">
    <property type="entry name" value="Thioredoxin-like"/>
    <property type="match status" value="1"/>
</dbReference>
<feature type="signal peptide" evidence="7">
    <location>
        <begin position="1"/>
        <end position="31"/>
    </location>
</feature>
<dbReference type="AlphaFoldDB" id="A0A917S4Y1"/>
<protein>
    <submittedName>
        <fullName evidence="9">Cytochrome c biogenesis protein</fullName>
    </submittedName>
</protein>
<dbReference type="Pfam" id="PF00578">
    <property type="entry name" value="AhpC-TSA"/>
    <property type="match status" value="1"/>
</dbReference>
<accession>A0A917S4Y1</accession>
<keyword evidence="10" id="KW-1185">Reference proteome</keyword>
<organism evidence="9 10">
    <name type="scientific">Microlunatus endophyticus</name>
    <dbReference type="NCBI Taxonomy" id="1716077"/>
    <lineage>
        <taxon>Bacteria</taxon>
        <taxon>Bacillati</taxon>
        <taxon>Actinomycetota</taxon>
        <taxon>Actinomycetes</taxon>
        <taxon>Propionibacteriales</taxon>
        <taxon>Propionibacteriaceae</taxon>
        <taxon>Microlunatus</taxon>
    </lineage>
</organism>
<gene>
    <name evidence="9" type="ORF">GCM10011575_16490</name>
</gene>
<dbReference type="EMBL" id="BMMZ01000003">
    <property type="protein sequence ID" value="GGL58776.1"/>
    <property type="molecule type" value="Genomic_DNA"/>
</dbReference>
<evidence type="ECO:0000256" key="3">
    <source>
        <dbReference type="ARBA" id="ARBA00022968"/>
    </source>
</evidence>
<dbReference type="Proteomes" id="UP000613840">
    <property type="component" value="Unassembled WGS sequence"/>
</dbReference>
<dbReference type="GO" id="GO:0030313">
    <property type="term" value="C:cell envelope"/>
    <property type="evidence" value="ECO:0007669"/>
    <property type="project" value="UniProtKB-SubCell"/>
</dbReference>
<evidence type="ECO:0000256" key="5">
    <source>
        <dbReference type="ARBA" id="ARBA00023284"/>
    </source>
</evidence>
<keyword evidence="4" id="KW-1015">Disulfide bond</keyword>
<reference evidence="9" key="1">
    <citation type="journal article" date="2014" name="Int. J. Syst. Evol. Microbiol.">
        <title>Complete genome sequence of Corynebacterium casei LMG S-19264T (=DSM 44701T), isolated from a smear-ripened cheese.</title>
        <authorList>
            <consortium name="US DOE Joint Genome Institute (JGI-PGF)"/>
            <person name="Walter F."/>
            <person name="Albersmeier A."/>
            <person name="Kalinowski J."/>
            <person name="Ruckert C."/>
        </authorList>
    </citation>
    <scope>NUCLEOTIDE SEQUENCE</scope>
    <source>
        <strain evidence="9">CGMCC 4.7306</strain>
    </source>
</reference>
<evidence type="ECO:0000313" key="9">
    <source>
        <dbReference type="EMBL" id="GGL58776.1"/>
    </source>
</evidence>
<evidence type="ECO:0000256" key="6">
    <source>
        <dbReference type="SAM" id="MobiDB-lite"/>
    </source>
</evidence>
<sequence length="199" mass="20774">MSPNLPGRTTAVAAMIISALLVITGCSTSSAGQDSQTGSENGYVGHDQQLTRVPVGKRDKAPTISGPALLGGKQINSADYAGSVLVINVWGSWCPPCRKEAPDLEKAANTLGSKAQFLGIDSRDPGQAAPQAFVRTHKITYPSIYDPDGTQVVKFDDLPPSAIPSTLVIDKQGRMAVRILGSITSDTLVDIVDDVAAGK</sequence>
<feature type="compositionally biased region" description="Polar residues" evidence="6">
    <location>
        <begin position="31"/>
        <end position="40"/>
    </location>
</feature>
<feature type="domain" description="Thioredoxin" evidence="8">
    <location>
        <begin position="55"/>
        <end position="197"/>
    </location>
</feature>
<dbReference type="PANTHER" id="PTHR42852:SF6">
    <property type="entry name" value="THIOL:DISULFIDE INTERCHANGE PROTEIN DSBE"/>
    <property type="match status" value="1"/>
</dbReference>
<evidence type="ECO:0000256" key="2">
    <source>
        <dbReference type="ARBA" id="ARBA00022748"/>
    </source>
</evidence>
<reference evidence="9" key="2">
    <citation type="submission" date="2020-09" db="EMBL/GenBank/DDBJ databases">
        <authorList>
            <person name="Sun Q."/>
            <person name="Zhou Y."/>
        </authorList>
    </citation>
    <scope>NUCLEOTIDE SEQUENCE</scope>
    <source>
        <strain evidence="9">CGMCC 4.7306</strain>
    </source>
</reference>
<evidence type="ECO:0000259" key="8">
    <source>
        <dbReference type="PROSITE" id="PS51352"/>
    </source>
</evidence>
<keyword evidence="5" id="KW-0676">Redox-active center</keyword>
<dbReference type="InterPro" id="IPR000866">
    <property type="entry name" value="AhpC/TSA"/>
</dbReference>
<evidence type="ECO:0000256" key="1">
    <source>
        <dbReference type="ARBA" id="ARBA00004196"/>
    </source>
</evidence>
<feature type="chain" id="PRO_5037433707" evidence="7">
    <location>
        <begin position="32"/>
        <end position="199"/>
    </location>
</feature>
<dbReference type="GO" id="GO:0017004">
    <property type="term" value="P:cytochrome complex assembly"/>
    <property type="evidence" value="ECO:0007669"/>
    <property type="project" value="UniProtKB-KW"/>
</dbReference>
<dbReference type="PANTHER" id="PTHR42852">
    <property type="entry name" value="THIOL:DISULFIDE INTERCHANGE PROTEIN DSBE"/>
    <property type="match status" value="1"/>
</dbReference>
<dbReference type="InterPro" id="IPR013766">
    <property type="entry name" value="Thioredoxin_domain"/>
</dbReference>
<evidence type="ECO:0000256" key="4">
    <source>
        <dbReference type="ARBA" id="ARBA00023157"/>
    </source>
</evidence>
<dbReference type="PROSITE" id="PS51352">
    <property type="entry name" value="THIOREDOXIN_2"/>
    <property type="match status" value="1"/>
</dbReference>